<dbReference type="OrthoDB" id="293142at2759"/>
<dbReference type="Proteomes" id="UP000692954">
    <property type="component" value="Unassembled WGS sequence"/>
</dbReference>
<feature type="chain" id="PRO_5035862661" evidence="2">
    <location>
        <begin position="16"/>
        <end position="332"/>
    </location>
</feature>
<name>A0A8S1PJG0_9CILI</name>
<feature type="transmembrane region" description="Helical" evidence="1">
    <location>
        <begin position="272"/>
        <end position="292"/>
    </location>
</feature>
<feature type="transmembrane region" description="Helical" evidence="1">
    <location>
        <begin position="222"/>
        <end position="237"/>
    </location>
</feature>
<organism evidence="3 4">
    <name type="scientific">Paramecium sonneborni</name>
    <dbReference type="NCBI Taxonomy" id="65129"/>
    <lineage>
        <taxon>Eukaryota</taxon>
        <taxon>Sar</taxon>
        <taxon>Alveolata</taxon>
        <taxon>Ciliophora</taxon>
        <taxon>Intramacronucleata</taxon>
        <taxon>Oligohymenophorea</taxon>
        <taxon>Peniculida</taxon>
        <taxon>Parameciidae</taxon>
        <taxon>Paramecium</taxon>
    </lineage>
</organism>
<evidence type="ECO:0000313" key="3">
    <source>
        <dbReference type="EMBL" id="CAD8103029.1"/>
    </source>
</evidence>
<proteinExistence type="predicted"/>
<keyword evidence="1" id="KW-0472">Membrane</keyword>
<evidence type="ECO:0000256" key="2">
    <source>
        <dbReference type="SAM" id="SignalP"/>
    </source>
</evidence>
<gene>
    <name evidence="3" type="ORF">PSON_ATCC_30995.1.T0790088</name>
</gene>
<feature type="transmembrane region" description="Helical" evidence="1">
    <location>
        <begin position="33"/>
        <end position="56"/>
    </location>
</feature>
<accession>A0A8S1PJG0</accession>
<comment type="caution">
    <text evidence="3">The sequence shown here is derived from an EMBL/GenBank/DDBJ whole genome shotgun (WGS) entry which is preliminary data.</text>
</comment>
<keyword evidence="4" id="KW-1185">Reference proteome</keyword>
<evidence type="ECO:0000256" key="1">
    <source>
        <dbReference type="SAM" id="Phobius"/>
    </source>
</evidence>
<keyword evidence="1" id="KW-0812">Transmembrane</keyword>
<keyword evidence="2" id="KW-0732">Signal</keyword>
<dbReference type="EMBL" id="CAJJDN010000079">
    <property type="protein sequence ID" value="CAD8103029.1"/>
    <property type="molecule type" value="Genomic_DNA"/>
</dbReference>
<reference evidence="3" key="1">
    <citation type="submission" date="2021-01" db="EMBL/GenBank/DDBJ databases">
        <authorList>
            <consortium name="Genoscope - CEA"/>
            <person name="William W."/>
        </authorList>
    </citation>
    <scope>NUCLEOTIDE SEQUENCE</scope>
</reference>
<sequence>MILEIILLLTSSSLALLFQIDELGDSIHDCAKLFIFGTLITEFPWMMVGIISFLWIKELVRTKDTHQQEKHQGNPAIIIHHARDGATATSTENVQPIIEAVQIFDYVTGESQYAFIQKTEKSLLTQLGVTLKNTILLEKGRPQDASVNSKLISHIDQQKRANAQNISIIYEDNSEYQQNQIKPHVSIPFKIGDFDKQMGEIIQAEILSGEYPEGSKVIHYKLKYEQALISILIIAIIPQLQSLIFRLVNSVLFGIVLHSAVQRKEILTLSHFIYLIILLISCTLAYIFGLYYQSINIRQFLLGSLLWSFQHVNPNACLLVFPIPTLLFFAGL</sequence>
<protein>
    <submittedName>
        <fullName evidence="3">Uncharacterized protein</fullName>
    </submittedName>
</protein>
<evidence type="ECO:0000313" key="4">
    <source>
        <dbReference type="Proteomes" id="UP000692954"/>
    </source>
</evidence>
<keyword evidence="1" id="KW-1133">Transmembrane helix</keyword>
<feature type="signal peptide" evidence="2">
    <location>
        <begin position="1"/>
        <end position="15"/>
    </location>
</feature>
<dbReference type="AlphaFoldDB" id="A0A8S1PJG0"/>